<comment type="caution">
    <text evidence="1">The sequence shown here is derived from an EMBL/GenBank/DDBJ whole genome shotgun (WGS) entry which is preliminary data.</text>
</comment>
<gene>
    <name evidence="1" type="ORF">KJP28_14680</name>
</gene>
<evidence type="ECO:0000313" key="1">
    <source>
        <dbReference type="EMBL" id="MBV7380175.1"/>
    </source>
</evidence>
<organism evidence="1 2">
    <name type="scientific">Maritimibacter dapengensis</name>
    <dbReference type="NCBI Taxonomy" id="2836868"/>
    <lineage>
        <taxon>Bacteria</taxon>
        <taxon>Pseudomonadati</taxon>
        <taxon>Pseudomonadota</taxon>
        <taxon>Alphaproteobacteria</taxon>
        <taxon>Rhodobacterales</taxon>
        <taxon>Roseobacteraceae</taxon>
        <taxon>Maritimibacter</taxon>
    </lineage>
</organism>
<dbReference type="Proteomes" id="UP000756530">
    <property type="component" value="Unassembled WGS sequence"/>
</dbReference>
<reference evidence="1 2" key="1">
    <citation type="submission" date="2021-05" db="EMBL/GenBank/DDBJ databases">
        <title>Culturable bacteria isolated from Daya Bay.</title>
        <authorList>
            <person name="Zheng W."/>
            <person name="Yu S."/>
            <person name="Huang Y."/>
        </authorList>
    </citation>
    <scope>NUCLEOTIDE SEQUENCE [LARGE SCALE GENOMIC DNA]</scope>
    <source>
        <strain evidence="1 2">DP4N28-5</strain>
    </source>
</reference>
<dbReference type="EMBL" id="JAHUZE010000003">
    <property type="protein sequence ID" value="MBV7380175.1"/>
    <property type="molecule type" value="Genomic_DNA"/>
</dbReference>
<proteinExistence type="predicted"/>
<evidence type="ECO:0000313" key="2">
    <source>
        <dbReference type="Proteomes" id="UP000756530"/>
    </source>
</evidence>
<dbReference type="InterPro" id="IPR007729">
    <property type="entry name" value="DGOK"/>
</dbReference>
<name>A0ABS6T5B3_9RHOB</name>
<sequence>MNDRQTDWMAVEWRPGALRIWVMDDAGQVKARLDGTEDTRALGPEAFEIALGGLIAGYLEDDAPTEILIAGDPARPGFWSDDVAGRKVPCRPVEPGSAVRVAMRDARLDVRVVPGLVQAAPPALMLADTLRVAGYLAANEGFDGVLCLPGARSHWVHVSAGEVVSFQTVLTRDLTEGSLRAMNVEPMDATLGEIGLASMEDVMSRPERIGQKIGSNAAQVALGNTSAEDSREAVLGAFLGLELAAMKPFWLGQQVALIGRDGMRDAYSRALEAQGITPIAADEEETLLSGFRAAR</sequence>
<keyword evidence="2" id="KW-1185">Reference proteome</keyword>
<dbReference type="Pfam" id="PF05035">
    <property type="entry name" value="DGOK"/>
    <property type="match status" value="1"/>
</dbReference>
<protein>
    <submittedName>
        <fullName evidence="1">2-dehydro-3-deoxygalactonokinase</fullName>
    </submittedName>
</protein>
<accession>A0ABS6T5B3</accession>
<dbReference type="RefSeq" id="WP_218393364.1">
    <property type="nucleotide sequence ID" value="NZ_JAHUZE010000003.1"/>
</dbReference>